<comment type="caution">
    <text evidence="2">The sequence shown here is derived from an EMBL/GenBank/DDBJ whole genome shotgun (WGS) entry which is preliminary data.</text>
</comment>
<sequence length="763" mass="83800">MEEFGDASATEGTDVQSLMDSIRDVFGDTDSAPPPRDDRIDKIEEMLTKVTTELDQMKKVLGNVNALSEAQTRLLAMKLRRQDEAHKSLDERLTSQFGETITLLNRLDQQVQLLIQDTRGQGNPMAAGSPTPGGVSMAPDSSAGSHMLGSWPAALAQAGMASAMAPTPKHEPGAGYLSRPPTHQQHHQQQQHHHHQQQQQHLQLQQHLQQQLDRQALSGSNALLYAQQQQLVRQIQQAGQYAQYHDQLSAQKLQQIAPGQFSPQVLTPLSLQQQMLGLQPLTQQHVVQPQPQTLEQQRQQQQPFQQEQQQQQQQQQPAQPQARMESNSPELGPSSVESGLIPDSDNSARGSISPASSEVTIKGSTKHRLEGDHKEQQHAKRQHVSPRVSGDVMLFDSSGHSNSDSGSDDDDNNPFPVRSNRAGGEKDIGIVGASGISIASQLGPRGPARAAAAAAPANLRLTMGPSQGDHCPDRIAGPNSDAGLRGTAASPLRDCSGTEITTDRMSELMGPFTFLWLQGMQAVYNMYYGCQPLGPSISLHTLQHTVTSLDQFCFWETRNHGEGNGVMAQFIQRTGKGLRQAALRIEDRLLRPRAVPSPLLSCQLIMLVCSPIGRLTGEAVGRMFNRVTRRQLGHLNIATANGEVRKSADDIWADAKLWVTDLTNLITEGKRPHESLNIAKDLHSKYVAMCCEDGLSGPDMDSRGEVAMKMFANYKQSRLFLGIRSSDLENLFKYLGYIMSNSKLSRPASAYLKEISRSYIANK</sequence>
<feature type="region of interest" description="Disordered" evidence="1">
    <location>
        <begin position="120"/>
        <end position="145"/>
    </location>
</feature>
<feature type="compositionally biased region" description="Polar residues" evidence="1">
    <location>
        <begin position="344"/>
        <end position="363"/>
    </location>
</feature>
<evidence type="ECO:0000313" key="3">
    <source>
        <dbReference type="Proteomes" id="UP001143981"/>
    </source>
</evidence>
<proteinExistence type="predicted"/>
<feature type="compositionally biased region" description="Low complexity" evidence="1">
    <location>
        <begin position="396"/>
        <end position="405"/>
    </location>
</feature>
<feature type="region of interest" description="Disordered" evidence="1">
    <location>
        <begin position="289"/>
        <end position="426"/>
    </location>
</feature>
<feature type="compositionally biased region" description="Low complexity" evidence="1">
    <location>
        <begin position="289"/>
        <end position="321"/>
    </location>
</feature>
<feature type="compositionally biased region" description="Basic and acidic residues" evidence="1">
    <location>
        <begin position="367"/>
        <end position="378"/>
    </location>
</feature>
<keyword evidence="3" id="KW-1185">Reference proteome</keyword>
<gene>
    <name evidence="2" type="ORF">LPJ61_002852</name>
</gene>
<dbReference type="OrthoDB" id="5572445at2759"/>
<feature type="region of interest" description="Disordered" evidence="1">
    <location>
        <begin position="159"/>
        <end position="207"/>
    </location>
</feature>
<organism evidence="2 3">
    <name type="scientific">Coemansia biformis</name>
    <dbReference type="NCBI Taxonomy" id="1286918"/>
    <lineage>
        <taxon>Eukaryota</taxon>
        <taxon>Fungi</taxon>
        <taxon>Fungi incertae sedis</taxon>
        <taxon>Zoopagomycota</taxon>
        <taxon>Kickxellomycotina</taxon>
        <taxon>Kickxellomycetes</taxon>
        <taxon>Kickxellales</taxon>
        <taxon>Kickxellaceae</taxon>
        <taxon>Coemansia</taxon>
    </lineage>
</organism>
<protein>
    <submittedName>
        <fullName evidence="2">Uncharacterized protein</fullName>
    </submittedName>
</protein>
<dbReference type="EMBL" id="JANBOI010000410">
    <property type="protein sequence ID" value="KAJ1730763.1"/>
    <property type="molecule type" value="Genomic_DNA"/>
</dbReference>
<feature type="compositionally biased region" description="Low complexity" evidence="1">
    <location>
        <begin position="197"/>
        <end position="207"/>
    </location>
</feature>
<evidence type="ECO:0000313" key="2">
    <source>
        <dbReference type="EMBL" id="KAJ1730763.1"/>
    </source>
</evidence>
<dbReference type="Proteomes" id="UP001143981">
    <property type="component" value="Unassembled WGS sequence"/>
</dbReference>
<reference evidence="2" key="1">
    <citation type="submission" date="2022-07" db="EMBL/GenBank/DDBJ databases">
        <title>Phylogenomic reconstructions and comparative analyses of Kickxellomycotina fungi.</title>
        <authorList>
            <person name="Reynolds N.K."/>
            <person name="Stajich J.E."/>
            <person name="Barry K."/>
            <person name="Grigoriev I.V."/>
            <person name="Crous P."/>
            <person name="Smith M.E."/>
        </authorList>
    </citation>
    <scope>NUCLEOTIDE SEQUENCE</scope>
    <source>
        <strain evidence="2">BCRC 34381</strain>
    </source>
</reference>
<dbReference type="AlphaFoldDB" id="A0A9W7YBN7"/>
<feature type="compositionally biased region" description="Polar residues" evidence="1">
    <location>
        <begin position="10"/>
        <end position="19"/>
    </location>
</feature>
<feature type="region of interest" description="Disordered" evidence="1">
    <location>
        <begin position="1"/>
        <end position="37"/>
    </location>
</feature>
<accession>A0A9W7YBN7</accession>
<name>A0A9W7YBN7_9FUNG</name>
<feature type="compositionally biased region" description="Basic residues" evidence="1">
    <location>
        <begin position="184"/>
        <end position="196"/>
    </location>
</feature>
<evidence type="ECO:0000256" key="1">
    <source>
        <dbReference type="SAM" id="MobiDB-lite"/>
    </source>
</evidence>